<dbReference type="InterPro" id="IPR007523">
    <property type="entry name" value="NDUFAF3/AAMDC"/>
</dbReference>
<gene>
    <name evidence="1" type="ORF">PBT88_19180</name>
</gene>
<dbReference type="PANTHER" id="PTHR21192">
    <property type="entry name" value="NUCLEAR PROTEIN E3-3"/>
    <property type="match status" value="1"/>
</dbReference>
<dbReference type="InterPro" id="IPR036748">
    <property type="entry name" value="MTH938-like_sf"/>
</dbReference>
<evidence type="ECO:0000313" key="2">
    <source>
        <dbReference type="Proteomes" id="UP001210865"/>
    </source>
</evidence>
<dbReference type="PANTHER" id="PTHR21192:SF2">
    <property type="entry name" value="NADH DEHYDROGENASE [UBIQUINONE] 1 ALPHA SUBCOMPLEX ASSEMBLY FACTOR 3"/>
    <property type="match status" value="1"/>
</dbReference>
<organism evidence="1 2">
    <name type="scientific">Sphingomonas abietis</name>
    <dbReference type="NCBI Taxonomy" id="3012344"/>
    <lineage>
        <taxon>Bacteria</taxon>
        <taxon>Pseudomonadati</taxon>
        <taxon>Pseudomonadota</taxon>
        <taxon>Alphaproteobacteria</taxon>
        <taxon>Sphingomonadales</taxon>
        <taxon>Sphingomonadaceae</taxon>
        <taxon>Sphingomonas</taxon>
    </lineage>
</organism>
<dbReference type="Pfam" id="PF04430">
    <property type="entry name" value="DUF498"/>
    <property type="match status" value="1"/>
</dbReference>
<proteinExistence type="predicted"/>
<dbReference type="Proteomes" id="UP001210865">
    <property type="component" value="Chromosome"/>
</dbReference>
<sequence>MAKFSPDPVASGPAIQAITADGGFRIDGDIYPDGALLTPEAAERWQAPAFDALDAGSFPTLLMRDPAPEFLLLGTGSTMRRPAPAFTAALEAQGIGIELMDSRAAARAWGVLRAEGREIVAALLPLGR</sequence>
<dbReference type="SUPFAM" id="SSF64076">
    <property type="entry name" value="MTH938-like"/>
    <property type="match status" value="1"/>
</dbReference>
<accession>A0ABY7NNN0</accession>
<reference evidence="1 2" key="1">
    <citation type="submission" date="2022-12" db="EMBL/GenBank/DDBJ databases">
        <title>Sphingomonas abieness sp. nov., an endophytic bacterium isolated from Abies koreana.</title>
        <authorList>
            <person name="Jiang L."/>
            <person name="Lee J."/>
        </authorList>
    </citation>
    <scope>NUCLEOTIDE SEQUENCE [LARGE SCALE GENOMIC DNA]</scope>
    <source>
        <strain evidence="2">PAMB 00755</strain>
    </source>
</reference>
<protein>
    <submittedName>
        <fullName evidence="1">Mth938-like domain-containing protein</fullName>
    </submittedName>
</protein>
<keyword evidence="2" id="KW-1185">Reference proteome</keyword>
<evidence type="ECO:0000313" key="1">
    <source>
        <dbReference type="EMBL" id="WBO22243.1"/>
    </source>
</evidence>
<dbReference type="RefSeq" id="WP_270076891.1">
    <property type="nucleotide sequence ID" value="NZ_CP115174.1"/>
</dbReference>
<dbReference type="Gene3D" id="3.40.1230.10">
    <property type="entry name" value="MTH938-like"/>
    <property type="match status" value="1"/>
</dbReference>
<name>A0ABY7NNN0_9SPHN</name>
<dbReference type="EMBL" id="CP115174">
    <property type="protein sequence ID" value="WBO22243.1"/>
    <property type="molecule type" value="Genomic_DNA"/>
</dbReference>